<dbReference type="AlphaFoldDB" id="A0A3M7S7K0"/>
<evidence type="ECO:0000313" key="2">
    <source>
        <dbReference type="Proteomes" id="UP000276133"/>
    </source>
</evidence>
<keyword evidence="2" id="KW-1185">Reference proteome</keyword>
<protein>
    <submittedName>
        <fullName evidence="1">Uncharacterized protein</fullName>
    </submittedName>
</protein>
<sequence>MPKRKAIKQFNKLISFQSAFKINKLIQLNKNNNMQQKNKPILQNDTFYKLTITYYETITMVKTLILPFHYKVMIRIKNKKWQAKVNQSYDEFKLISFKNLVRPFNLKFDSIFSKSPAKDFEDLEQILPKIESNFVKSGLARENLNCITSVASKELMMVDVRMATFIELLASPRTATGDASVERKLFRFFSAMGINKDNNDSEFKSLNNKSLSINFPYPNSTFSPLSNLARIMSSTSGECKSS</sequence>
<reference evidence="1 2" key="1">
    <citation type="journal article" date="2018" name="Sci. Rep.">
        <title>Genomic signatures of local adaptation to the degree of environmental predictability in rotifers.</title>
        <authorList>
            <person name="Franch-Gras L."/>
            <person name="Hahn C."/>
            <person name="Garcia-Roger E.M."/>
            <person name="Carmona M.J."/>
            <person name="Serra M."/>
            <person name="Gomez A."/>
        </authorList>
    </citation>
    <scope>NUCLEOTIDE SEQUENCE [LARGE SCALE GENOMIC DNA]</scope>
    <source>
        <strain evidence="1">HYR1</strain>
    </source>
</reference>
<proteinExistence type="predicted"/>
<dbReference type="EMBL" id="REGN01001894">
    <property type="protein sequence ID" value="RNA31803.1"/>
    <property type="molecule type" value="Genomic_DNA"/>
</dbReference>
<evidence type="ECO:0000313" key="1">
    <source>
        <dbReference type="EMBL" id="RNA31803.1"/>
    </source>
</evidence>
<accession>A0A3M7S7K0</accession>
<gene>
    <name evidence="1" type="ORF">BpHYR1_049189</name>
</gene>
<comment type="caution">
    <text evidence="1">The sequence shown here is derived from an EMBL/GenBank/DDBJ whole genome shotgun (WGS) entry which is preliminary data.</text>
</comment>
<name>A0A3M7S7K0_BRAPC</name>
<dbReference type="Proteomes" id="UP000276133">
    <property type="component" value="Unassembled WGS sequence"/>
</dbReference>
<organism evidence="1 2">
    <name type="scientific">Brachionus plicatilis</name>
    <name type="common">Marine rotifer</name>
    <name type="synonym">Brachionus muelleri</name>
    <dbReference type="NCBI Taxonomy" id="10195"/>
    <lineage>
        <taxon>Eukaryota</taxon>
        <taxon>Metazoa</taxon>
        <taxon>Spiralia</taxon>
        <taxon>Gnathifera</taxon>
        <taxon>Rotifera</taxon>
        <taxon>Eurotatoria</taxon>
        <taxon>Monogononta</taxon>
        <taxon>Pseudotrocha</taxon>
        <taxon>Ploima</taxon>
        <taxon>Brachionidae</taxon>
        <taxon>Brachionus</taxon>
    </lineage>
</organism>